<keyword evidence="10" id="KW-1185">Reference proteome</keyword>
<dbReference type="Proteomes" id="UP000029736">
    <property type="component" value="Unassembled WGS sequence"/>
</dbReference>
<keyword evidence="5 7" id="KW-1133">Transmembrane helix</keyword>
<evidence type="ECO:0000256" key="6">
    <source>
        <dbReference type="ARBA" id="ARBA00023136"/>
    </source>
</evidence>
<comment type="caution">
    <text evidence="9">The sequence shown here is derived from an EMBL/GenBank/DDBJ whole genome shotgun (WGS) entry which is preliminary data.</text>
</comment>
<dbReference type="PANTHER" id="PTHR33932:SF4">
    <property type="entry name" value="NA(+)_H(+) ANTIPORTER SUBUNIT B"/>
    <property type="match status" value="1"/>
</dbReference>
<name>A0A098S2F7_9BACT</name>
<evidence type="ECO:0000256" key="7">
    <source>
        <dbReference type="SAM" id="Phobius"/>
    </source>
</evidence>
<evidence type="ECO:0000256" key="2">
    <source>
        <dbReference type="ARBA" id="ARBA00009425"/>
    </source>
</evidence>
<dbReference type="OrthoDB" id="9798859at2"/>
<dbReference type="GO" id="GO:0005886">
    <property type="term" value="C:plasma membrane"/>
    <property type="evidence" value="ECO:0007669"/>
    <property type="project" value="UniProtKB-SubCell"/>
</dbReference>
<dbReference type="RefSeq" id="WP_044224680.1">
    <property type="nucleotide sequence ID" value="NZ_CAKZLC010000491.1"/>
</dbReference>
<comment type="similarity">
    <text evidence="2">Belongs to the CPA3 antiporters (TC 2.A.63) subunit B family.</text>
</comment>
<gene>
    <name evidence="9" type="ORF">IX84_20580</name>
</gene>
<evidence type="ECO:0000256" key="1">
    <source>
        <dbReference type="ARBA" id="ARBA00004651"/>
    </source>
</evidence>
<dbReference type="InterPro" id="IPR007182">
    <property type="entry name" value="MnhB"/>
</dbReference>
<evidence type="ECO:0000256" key="4">
    <source>
        <dbReference type="ARBA" id="ARBA00022692"/>
    </source>
</evidence>
<keyword evidence="4 7" id="KW-0812">Transmembrane</keyword>
<evidence type="ECO:0000259" key="8">
    <source>
        <dbReference type="Pfam" id="PF04039"/>
    </source>
</evidence>
<organism evidence="9 10">
    <name type="scientific">Phaeodactylibacter xiamenensis</name>
    <dbReference type="NCBI Taxonomy" id="1524460"/>
    <lineage>
        <taxon>Bacteria</taxon>
        <taxon>Pseudomonadati</taxon>
        <taxon>Bacteroidota</taxon>
        <taxon>Saprospiria</taxon>
        <taxon>Saprospirales</taxon>
        <taxon>Haliscomenobacteraceae</taxon>
        <taxon>Phaeodactylibacter</taxon>
    </lineage>
</organism>
<evidence type="ECO:0000256" key="5">
    <source>
        <dbReference type="ARBA" id="ARBA00022989"/>
    </source>
</evidence>
<dbReference type="PANTHER" id="PTHR33932">
    <property type="entry name" value="NA(+)/H(+) ANTIPORTER SUBUNIT B"/>
    <property type="match status" value="1"/>
</dbReference>
<protein>
    <recommendedName>
        <fullName evidence="8">Na+/H+ antiporter MnhB subunit-related protein domain-containing protein</fullName>
    </recommendedName>
</protein>
<feature type="transmembrane region" description="Helical" evidence="7">
    <location>
        <begin position="35"/>
        <end position="55"/>
    </location>
</feature>
<dbReference type="EMBL" id="JPOS01000077">
    <property type="protein sequence ID" value="KGE86554.1"/>
    <property type="molecule type" value="Genomic_DNA"/>
</dbReference>
<dbReference type="STRING" id="1524460.IX84_20580"/>
<keyword evidence="3" id="KW-1003">Cell membrane</keyword>
<evidence type="ECO:0000256" key="3">
    <source>
        <dbReference type="ARBA" id="ARBA00022475"/>
    </source>
</evidence>
<comment type="subcellular location">
    <subcellularLocation>
        <location evidence="1">Cell membrane</location>
        <topology evidence="1">Multi-pass membrane protein</topology>
    </subcellularLocation>
</comment>
<dbReference type="AlphaFoldDB" id="A0A098S2F7"/>
<keyword evidence="6 7" id="KW-0472">Membrane</keyword>
<dbReference type="InterPro" id="IPR050622">
    <property type="entry name" value="CPA3_antiporter_subunitB"/>
</dbReference>
<feature type="transmembrane region" description="Helical" evidence="7">
    <location>
        <begin position="67"/>
        <end position="86"/>
    </location>
</feature>
<evidence type="ECO:0000313" key="10">
    <source>
        <dbReference type="Proteomes" id="UP000029736"/>
    </source>
</evidence>
<dbReference type="Pfam" id="PF04039">
    <property type="entry name" value="MnhB"/>
    <property type="match status" value="1"/>
</dbReference>
<sequence length="135" mass="14901">MKTLILATLLRALTPLFISFALYMFFRGHDKPGGGFIAGLIASIPFMLHAMVFGYERTRQVFRVKPTILAALGLLMALLSGFFAVLKGEPYLTSAWVTQELPLVGKIGTPIFFDFGVLLVVFGVVLQITFLLTEE</sequence>
<proteinExistence type="inferred from homology"/>
<accession>A0A098S2F7</accession>
<evidence type="ECO:0000313" key="9">
    <source>
        <dbReference type="EMBL" id="KGE86554.1"/>
    </source>
</evidence>
<feature type="domain" description="Na+/H+ antiporter MnhB subunit-related protein" evidence="8">
    <location>
        <begin position="5"/>
        <end position="126"/>
    </location>
</feature>
<feature type="transmembrane region" description="Helical" evidence="7">
    <location>
        <begin position="111"/>
        <end position="132"/>
    </location>
</feature>
<reference evidence="9 10" key="1">
    <citation type="journal article" date="2014" name="Int. J. Syst. Evol. Microbiol.">
        <title>Phaeodactylibacter xiamenensis gen. nov., sp. nov., a member of the family Saprospiraceae isolated from the marine alga Phaeodactylum tricornutum.</title>
        <authorList>
            <person name="Chen Z.Jr."/>
            <person name="Lei X."/>
            <person name="Lai Q."/>
            <person name="Li Y."/>
            <person name="Zhang B."/>
            <person name="Zhang J."/>
            <person name="Zhang H."/>
            <person name="Yang L."/>
            <person name="Zheng W."/>
            <person name="Tian Y."/>
            <person name="Yu Z."/>
            <person name="Xu H.Jr."/>
            <person name="Zheng T."/>
        </authorList>
    </citation>
    <scope>NUCLEOTIDE SEQUENCE [LARGE SCALE GENOMIC DNA]</scope>
    <source>
        <strain evidence="9 10">KD52</strain>
    </source>
</reference>